<reference evidence="1" key="1">
    <citation type="submission" date="2023-03" db="EMBL/GenBank/DDBJ databases">
        <title>Massive genome expansion in bonnet fungi (Mycena s.s.) driven by repeated elements and novel gene families across ecological guilds.</title>
        <authorList>
            <consortium name="Lawrence Berkeley National Laboratory"/>
            <person name="Harder C.B."/>
            <person name="Miyauchi S."/>
            <person name="Viragh M."/>
            <person name="Kuo A."/>
            <person name="Thoen E."/>
            <person name="Andreopoulos B."/>
            <person name="Lu D."/>
            <person name="Skrede I."/>
            <person name="Drula E."/>
            <person name="Henrissat B."/>
            <person name="Morin E."/>
            <person name="Kohler A."/>
            <person name="Barry K."/>
            <person name="LaButti K."/>
            <person name="Morin E."/>
            <person name="Salamov A."/>
            <person name="Lipzen A."/>
            <person name="Mereny Z."/>
            <person name="Hegedus B."/>
            <person name="Baldrian P."/>
            <person name="Stursova M."/>
            <person name="Weitz H."/>
            <person name="Taylor A."/>
            <person name="Grigoriev I.V."/>
            <person name="Nagy L.G."/>
            <person name="Martin F."/>
            <person name="Kauserud H."/>
        </authorList>
    </citation>
    <scope>NUCLEOTIDE SEQUENCE</scope>
    <source>
        <strain evidence="1">CBHHK188m</strain>
    </source>
</reference>
<comment type="caution">
    <text evidence="1">The sequence shown here is derived from an EMBL/GenBank/DDBJ whole genome shotgun (WGS) entry which is preliminary data.</text>
</comment>
<gene>
    <name evidence="1" type="ORF">DFH07DRAFT_974735</name>
</gene>
<keyword evidence="2" id="KW-1185">Reference proteome</keyword>
<dbReference type="Proteomes" id="UP001215280">
    <property type="component" value="Unassembled WGS sequence"/>
</dbReference>
<accession>A0AAD7H695</accession>
<name>A0AAD7H695_9AGAR</name>
<dbReference type="AlphaFoldDB" id="A0AAD7H695"/>
<evidence type="ECO:0000313" key="2">
    <source>
        <dbReference type="Proteomes" id="UP001215280"/>
    </source>
</evidence>
<protein>
    <submittedName>
        <fullName evidence="1">Uncharacterized protein</fullName>
    </submittedName>
</protein>
<sequence>MTQIPYPFKFSLSTPLDGPFFVHGVQLDFVQLDNGTRIDGRLFSEFQRPKYLQPYTTTRETAYLVSDARMQDSRLIDFDSLPNCQPNWASPLISITTTSLIVWPPACSHAIFLALDRLSTAARDAAHAAHAAAIAFARGMAPFLTDGFLIAATDLDSPHVLLLGSELHPIPRNTFEWDFVAAEHPQGFVSGVSGWGSGDWDDLQDDDVQDEAQTNVGNSGGWGSRAGWGTANGWGGSWGAPSRHRTCREQAHRHSRHKMQLSAF</sequence>
<organism evidence="1 2">
    <name type="scientific">Mycena maculata</name>
    <dbReference type="NCBI Taxonomy" id="230809"/>
    <lineage>
        <taxon>Eukaryota</taxon>
        <taxon>Fungi</taxon>
        <taxon>Dikarya</taxon>
        <taxon>Basidiomycota</taxon>
        <taxon>Agaricomycotina</taxon>
        <taxon>Agaricomycetes</taxon>
        <taxon>Agaricomycetidae</taxon>
        <taxon>Agaricales</taxon>
        <taxon>Marasmiineae</taxon>
        <taxon>Mycenaceae</taxon>
        <taxon>Mycena</taxon>
    </lineage>
</organism>
<proteinExistence type="predicted"/>
<evidence type="ECO:0000313" key="1">
    <source>
        <dbReference type="EMBL" id="KAJ7713448.1"/>
    </source>
</evidence>
<dbReference type="EMBL" id="JARJLG010000394">
    <property type="protein sequence ID" value="KAJ7713448.1"/>
    <property type="molecule type" value="Genomic_DNA"/>
</dbReference>